<keyword evidence="5 6" id="KW-0961">Cell wall biogenesis/degradation</keyword>
<dbReference type="RefSeq" id="WP_194425370.1">
    <property type="nucleotide sequence ID" value="NZ_BAAAPT010000002.1"/>
</dbReference>
<dbReference type="CDD" id="cd16913">
    <property type="entry name" value="YkuD_like"/>
    <property type="match status" value="1"/>
</dbReference>
<evidence type="ECO:0000259" key="9">
    <source>
        <dbReference type="PROSITE" id="PS52029"/>
    </source>
</evidence>
<dbReference type="Gene3D" id="2.40.440.10">
    <property type="entry name" value="L,D-transpeptidase catalytic domain-like"/>
    <property type="match status" value="1"/>
</dbReference>
<feature type="active site" description="Proton donor/acceptor" evidence="6">
    <location>
        <position position="270"/>
    </location>
</feature>
<organism evidence="10 11">
    <name type="scientific">Microbacterium aquimaris</name>
    <dbReference type="NCBI Taxonomy" id="459816"/>
    <lineage>
        <taxon>Bacteria</taxon>
        <taxon>Bacillati</taxon>
        <taxon>Actinomycetota</taxon>
        <taxon>Actinomycetes</taxon>
        <taxon>Micrococcales</taxon>
        <taxon>Microbacteriaceae</taxon>
        <taxon>Microbacterium</taxon>
    </lineage>
</organism>
<dbReference type="InterPro" id="IPR038063">
    <property type="entry name" value="Transpep_catalytic_dom"/>
</dbReference>
<evidence type="ECO:0000256" key="6">
    <source>
        <dbReference type="PROSITE-ProRule" id="PRU01373"/>
    </source>
</evidence>
<keyword evidence="4 6" id="KW-0573">Peptidoglycan synthesis</keyword>
<feature type="transmembrane region" description="Helical" evidence="8">
    <location>
        <begin position="12"/>
        <end position="34"/>
    </location>
</feature>
<keyword evidence="3 6" id="KW-0133">Cell shape</keyword>
<dbReference type="InterPro" id="IPR005490">
    <property type="entry name" value="LD_TPept_cat_dom"/>
</dbReference>
<comment type="caution">
    <text evidence="10">The sequence shown here is derived from an EMBL/GenBank/DDBJ whole genome shotgun (WGS) entry which is preliminary data.</text>
</comment>
<feature type="domain" description="L,D-TPase catalytic" evidence="9">
    <location>
        <begin position="185"/>
        <end position="304"/>
    </location>
</feature>
<evidence type="ECO:0000256" key="1">
    <source>
        <dbReference type="ARBA" id="ARBA00004752"/>
    </source>
</evidence>
<dbReference type="Pfam" id="PF03734">
    <property type="entry name" value="YkuD"/>
    <property type="match status" value="1"/>
</dbReference>
<protein>
    <submittedName>
        <fullName evidence="10">L,D-transpeptidase</fullName>
        <ecNumber evidence="10">2.-.-.-</ecNumber>
    </submittedName>
</protein>
<reference evidence="10 11" key="1">
    <citation type="submission" date="2023-10" db="EMBL/GenBank/DDBJ databases">
        <title>Microbacterium xanthum sp. nov., isolated from seaweed.</title>
        <authorList>
            <person name="Lee S.D."/>
        </authorList>
    </citation>
    <scope>NUCLEOTIDE SEQUENCE [LARGE SCALE GENOMIC DNA]</scope>
    <source>
        <strain evidence="10 11">KCTC 19124</strain>
    </source>
</reference>
<keyword evidence="11" id="KW-1185">Reference proteome</keyword>
<dbReference type="PROSITE" id="PS52029">
    <property type="entry name" value="LD_TPASE"/>
    <property type="match status" value="1"/>
</dbReference>
<evidence type="ECO:0000313" key="10">
    <source>
        <dbReference type="EMBL" id="MDZ8162628.1"/>
    </source>
</evidence>
<name>A0ABU5N977_9MICO</name>
<dbReference type="SUPFAM" id="SSF141523">
    <property type="entry name" value="L,D-transpeptidase catalytic domain-like"/>
    <property type="match status" value="1"/>
</dbReference>
<feature type="compositionally biased region" description="Low complexity" evidence="7">
    <location>
        <begin position="62"/>
        <end position="74"/>
    </location>
</feature>
<keyword evidence="8" id="KW-0472">Membrane</keyword>
<evidence type="ECO:0000256" key="2">
    <source>
        <dbReference type="ARBA" id="ARBA00022679"/>
    </source>
</evidence>
<dbReference type="GO" id="GO:0016740">
    <property type="term" value="F:transferase activity"/>
    <property type="evidence" value="ECO:0007669"/>
    <property type="project" value="UniProtKB-KW"/>
</dbReference>
<proteinExistence type="predicted"/>
<gene>
    <name evidence="10" type="ORF">R2Q92_12355</name>
</gene>
<keyword evidence="8" id="KW-0812">Transmembrane</keyword>
<dbReference type="EMBL" id="JAWJYN010000002">
    <property type="protein sequence ID" value="MDZ8162628.1"/>
    <property type="molecule type" value="Genomic_DNA"/>
</dbReference>
<evidence type="ECO:0000256" key="5">
    <source>
        <dbReference type="ARBA" id="ARBA00023316"/>
    </source>
</evidence>
<comment type="pathway">
    <text evidence="1 6">Cell wall biogenesis; peptidoglycan biosynthesis.</text>
</comment>
<dbReference type="EC" id="2.-.-.-" evidence="10"/>
<dbReference type="Proteomes" id="UP001291912">
    <property type="component" value="Unassembled WGS sequence"/>
</dbReference>
<evidence type="ECO:0000256" key="3">
    <source>
        <dbReference type="ARBA" id="ARBA00022960"/>
    </source>
</evidence>
<accession>A0ABU5N977</accession>
<feature type="active site" description="Nucleophile" evidence="6">
    <location>
        <position position="281"/>
    </location>
</feature>
<keyword evidence="2 10" id="KW-0808">Transferase</keyword>
<evidence type="ECO:0000313" key="11">
    <source>
        <dbReference type="Proteomes" id="UP001291912"/>
    </source>
</evidence>
<evidence type="ECO:0000256" key="7">
    <source>
        <dbReference type="SAM" id="MobiDB-lite"/>
    </source>
</evidence>
<sequence length="305" mass="31573">MASTRVLTRRNAGWMALAVAAVVVVTALIVAWVVTPDEGVPAAATPTPTVPSTTPPAPAPSTTPTSSGPAADTTTYDLAGLPEITVFAVVPELPVDDDPFGDVTGVAARSAGAAAPVFAEPGAPPVAALPRDYVYDGTVVPVIERYDAWVKVMLVGRQAYPSSGDPGQLTGWLRTQDVELIGQEATVEVSLGDRTIDIVRGDERERIATDFGYGVEATPTPLGRSFVMTVRTEPGFAYTRGNPLIYLSAQSPTLDGFDGADVAITAFHYHDARSGAVSNGCLRVDAATTEALAALPLGTPVVITG</sequence>
<feature type="compositionally biased region" description="Low complexity" evidence="7">
    <location>
        <begin position="41"/>
        <end position="52"/>
    </location>
</feature>
<evidence type="ECO:0000256" key="8">
    <source>
        <dbReference type="SAM" id="Phobius"/>
    </source>
</evidence>
<feature type="region of interest" description="Disordered" evidence="7">
    <location>
        <begin position="41"/>
        <end position="74"/>
    </location>
</feature>
<keyword evidence="8" id="KW-1133">Transmembrane helix</keyword>
<evidence type="ECO:0000256" key="4">
    <source>
        <dbReference type="ARBA" id="ARBA00022984"/>
    </source>
</evidence>